<keyword evidence="3" id="KW-1185">Reference proteome</keyword>
<feature type="compositionally biased region" description="Polar residues" evidence="1">
    <location>
        <begin position="389"/>
        <end position="402"/>
    </location>
</feature>
<accession>A0A0D2H560</accession>
<dbReference type="EMBL" id="KN848075">
    <property type="protein sequence ID" value="KIX96950.1"/>
    <property type="molecule type" value="Genomic_DNA"/>
</dbReference>
<dbReference type="Proteomes" id="UP000053411">
    <property type="component" value="Unassembled WGS sequence"/>
</dbReference>
<feature type="region of interest" description="Disordered" evidence="1">
    <location>
        <begin position="472"/>
        <end position="513"/>
    </location>
</feature>
<feature type="compositionally biased region" description="Polar residues" evidence="1">
    <location>
        <begin position="371"/>
        <end position="380"/>
    </location>
</feature>
<dbReference type="OrthoDB" id="4121065at2759"/>
<protein>
    <submittedName>
        <fullName evidence="2">Uncharacterized protein</fullName>
    </submittedName>
</protein>
<dbReference type="VEuPathDB" id="FungiDB:Z520_07064"/>
<gene>
    <name evidence="2" type="ORF">Z520_07064</name>
</gene>
<evidence type="ECO:0000313" key="3">
    <source>
        <dbReference type="Proteomes" id="UP000053411"/>
    </source>
</evidence>
<dbReference type="GeneID" id="27712810"/>
<dbReference type="AlphaFoldDB" id="A0A0D2H560"/>
<feature type="compositionally biased region" description="Acidic residues" evidence="1">
    <location>
        <begin position="205"/>
        <end position="215"/>
    </location>
</feature>
<feature type="compositionally biased region" description="Basic and acidic residues" evidence="1">
    <location>
        <begin position="118"/>
        <end position="143"/>
    </location>
</feature>
<feature type="region of interest" description="Disordered" evidence="1">
    <location>
        <begin position="1"/>
        <end position="448"/>
    </location>
</feature>
<reference evidence="2 3" key="1">
    <citation type="submission" date="2015-01" db="EMBL/GenBank/DDBJ databases">
        <title>The Genome Sequence of Fonsecaea multimorphosa CBS 102226.</title>
        <authorList>
            <consortium name="The Broad Institute Genomics Platform"/>
            <person name="Cuomo C."/>
            <person name="de Hoog S."/>
            <person name="Gorbushina A."/>
            <person name="Stielow B."/>
            <person name="Teixiera M."/>
            <person name="Abouelleil A."/>
            <person name="Chapman S.B."/>
            <person name="Priest M."/>
            <person name="Young S.K."/>
            <person name="Wortman J."/>
            <person name="Nusbaum C."/>
            <person name="Birren B."/>
        </authorList>
    </citation>
    <scope>NUCLEOTIDE SEQUENCE [LARGE SCALE GENOMIC DNA]</scope>
    <source>
        <strain evidence="2 3">CBS 102226</strain>
    </source>
</reference>
<feature type="compositionally biased region" description="Polar residues" evidence="1">
    <location>
        <begin position="305"/>
        <end position="318"/>
    </location>
</feature>
<name>A0A0D2H560_9EURO</name>
<feature type="compositionally biased region" description="Polar residues" evidence="1">
    <location>
        <begin position="79"/>
        <end position="98"/>
    </location>
</feature>
<organism evidence="2 3">
    <name type="scientific">Fonsecaea multimorphosa CBS 102226</name>
    <dbReference type="NCBI Taxonomy" id="1442371"/>
    <lineage>
        <taxon>Eukaryota</taxon>
        <taxon>Fungi</taxon>
        <taxon>Dikarya</taxon>
        <taxon>Ascomycota</taxon>
        <taxon>Pezizomycotina</taxon>
        <taxon>Eurotiomycetes</taxon>
        <taxon>Chaetothyriomycetidae</taxon>
        <taxon>Chaetothyriales</taxon>
        <taxon>Herpotrichiellaceae</taxon>
        <taxon>Fonsecaea</taxon>
    </lineage>
</organism>
<feature type="compositionally biased region" description="Polar residues" evidence="1">
    <location>
        <begin position="325"/>
        <end position="341"/>
    </location>
</feature>
<evidence type="ECO:0000256" key="1">
    <source>
        <dbReference type="SAM" id="MobiDB-lite"/>
    </source>
</evidence>
<evidence type="ECO:0000313" key="2">
    <source>
        <dbReference type="EMBL" id="KIX96950.1"/>
    </source>
</evidence>
<dbReference type="RefSeq" id="XP_016631073.1">
    <property type="nucleotide sequence ID" value="XM_016777563.1"/>
</dbReference>
<proteinExistence type="predicted"/>
<feature type="compositionally biased region" description="Polar residues" evidence="1">
    <location>
        <begin position="353"/>
        <end position="362"/>
    </location>
</feature>
<feature type="compositionally biased region" description="Basic and acidic residues" evidence="1">
    <location>
        <begin position="1"/>
        <end position="11"/>
    </location>
</feature>
<sequence>MVTTRSQDRKLGASSSPLPAVEAGTDLSPYARLSPTAKSKAPSASTLASRKSLASPANQKIEVVIDVAPNHGAAPNPLEQETSQSGGRENGQGISPSQPRDLVPHHESSFQGVLEDSSSNHEARTMQSDDRSALEGRPKDSREVPVTLAERSKHPMSPNQTSASVPKRKRFTSEDLDDMVPGSELPADQLARPVTPNAADREGVEESDDGGDDAPPEVVSSSDAAQQVLGVPNPSLQHTNRKRRKILRNADDEFGSPVRVPELAATLEPQTSDTAQEKGEEPTTAGQIPQQNGGESEAGEASKPIKNNSSTVNATPQETIEIVTTPRSNESSDPANTTTQSARKKTGPRTPDNFDTTTQLQPSEPLAEEGISTSNETTRQILPGEQEQLAVNLSTSLPQDTSMADGGPSVTNSDVRYSPPQRVSATELPPESSATIPAPEGHAQSTTKFQANTAEPSVGVESPGSVYLSTQTQPVESDSVKMANFTAPTPRARPRGRPPLHEQEVLSTPKPTSLQQYRTRLLGRHPRTNNWGAPGFRRKAKFVGA</sequence>
<feature type="compositionally biased region" description="Polar residues" evidence="1">
    <location>
        <begin position="284"/>
        <end position="294"/>
    </location>
</feature>
<feature type="compositionally biased region" description="Low complexity" evidence="1">
    <location>
        <begin position="33"/>
        <end position="49"/>
    </location>
</feature>